<dbReference type="PANTHER" id="PTHR43875:SF15">
    <property type="entry name" value="TREHALOSE IMPORT ATP-BINDING PROTEIN SUGC"/>
    <property type="match status" value="1"/>
</dbReference>
<evidence type="ECO:0000313" key="8">
    <source>
        <dbReference type="EMBL" id="HEF87288.1"/>
    </source>
</evidence>
<dbReference type="SUPFAM" id="SSF52540">
    <property type="entry name" value="P-loop containing nucleoside triphosphate hydrolases"/>
    <property type="match status" value="1"/>
</dbReference>
<evidence type="ECO:0000256" key="6">
    <source>
        <dbReference type="ARBA" id="ARBA00023136"/>
    </source>
</evidence>
<dbReference type="InterPro" id="IPR012340">
    <property type="entry name" value="NA-bd_OB-fold"/>
</dbReference>
<accession>A0A7C2BL21</accession>
<dbReference type="FunFam" id="3.40.50.300:FF:000042">
    <property type="entry name" value="Maltose/maltodextrin ABC transporter, ATP-binding protein"/>
    <property type="match status" value="1"/>
</dbReference>
<dbReference type="InterPro" id="IPR027417">
    <property type="entry name" value="P-loop_NTPase"/>
</dbReference>
<dbReference type="GO" id="GO:0140359">
    <property type="term" value="F:ABC-type transporter activity"/>
    <property type="evidence" value="ECO:0007669"/>
    <property type="project" value="InterPro"/>
</dbReference>
<dbReference type="AlphaFoldDB" id="A0A7C2BL21"/>
<keyword evidence="5" id="KW-1278">Translocase</keyword>
<dbReference type="PROSITE" id="PS00211">
    <property type="entry name" value="ABC_TRANSPORTER_1"/>
    <property type="match status" value="1"/>
</dbReference>
<evidence type="ECO:0000256" key="4">
    <source>
        <dbReference type="ARBA" id="ARBA00022840"/>
    </source>
</evidence>
<dbReference type="Gene3D" id="3.40.50.300">
    <property type="entry name" value="P-loop containing nucleotide triphosphate hydrolases"/>
    <property type="match status" value="1"/>
</dbReference>
<dbReference type="GO" id="GO:0008643">
    <property type="term" value="P:carbohydrate transport"/>
    <property type="evidence" value="ECO:0007669"/>
    <property type="project" value="InterPro"/>
</dbReference>
<dbReference type="InterPro" id="IPR013611">
    <property type="entry name" value="Transp-assoc_OB_typ2"/>
</dbReference>
<protein>
    <submittedName>
        <fullName evidence="8">ABC transporter ATP-binding protein</fullName>
    </submittedName>
</protein>
<proteinExistence type="predicted"/>
<dbReference type="SMART" id="SM00382">
    <property type="entry name" value="AAA"/>
    <property type="match status" value="1"/>
</dbReference>
<dbReference type="PANTHER" id="PTHR43875">
    <property type="entry name" value="MALTODEXTRIN IMPORT ATP-BINDING PROTEIN MSMX"/>
    <property type="match status" value="1"/>
</dbReference>
<dbReference type="GO" id="GO:0055052">
    <property type="term" value="C:ATP-binding cassette (ABC) transporter complex, substrate-binding subunit-containing"/>
    <property type="evidence" value="ECO:0007669"/>
    <property type="project" value="TreeGrafter"/>
</dbReference>
<dbReference type="InterPro" id="IPR015855">
    <property type="entry name" value="ABC_transpr_MalK-like"/>
</dbReference>
<dbReference type="InterPro" id="IPR008995">
    <property type="entry name" value="Mo/tungstate-bd_C_term_dom"/>
</dbReference>
<dbReference type="GO" id="GO:0005524">
    <property type="term" value="F:ATP binding"/>
    <property type="evidence" value="ECO:0007669"/>
    <property type="project" value="UniProtKB-KW"/>
</dbReference>
<sequence length="370" mass="41425">MVGVSIINLHKKFGKTEAVKDFTLEIKDGEFFVLLGPSGSGKSTVLNCIAGILRPDKGEIWIGDKLVASAEKKIYIPPQERSLGMVFQDYALYPHMTVFDNIAFPLKVRGESSETIKDRVANISTILGIQHLLSKKPAQLSGGERQRVALARALIKNPPLLLMDEPLSNLDAKLRVLMRVELKKIQREFKSTVVYVTHDQVEAMSMGDRVGVMSSGVLQQVATPEEIYEKPLNTFIAGFIGSPPMNMFNCRMQDFETGTVVCEFGEYKLPEAYTRIAIEKKVSELVLGVRPEHVKVSVFKEEGGFPGRVMYTEKLGRELVAHLKIGDTRLTAIIPPEQVEVVSREEVWVSFREDKLHVFEKHSGKNLLNL</sequence>
<organism evidence="8">
    <name type="scientific">Thermosphaera aggregans</name>
    <dbReference type="NCBI Taxonomy" id="54254"/>
    <lineage>
        <taxon>Archaea</taxon>
        <taxon>Thermoproteota</taxon>
        <taxon>Thermoprotei</taxon>
        <taxon>Desulfurococcales</taxon>
        <taxon>Desulfurococcaceae</taxon>
        <taxon>Thermosphaera</taxon>
    </lineage>
</organism>
<keyword evidence="6" id="KW-0472">Membrane</keyword>
<dbReference type="InterPro" id="IPR003439">
    <property type="entry name" value="ABC_transporter-like_ATP-bd"/>
</dbReference>
<dbReference type="Gene3D" id="2.40.50.140">
    <property type="entry name" value="Nucleic acid-binding proteins"/>
    <property type="match status" value="1"/>
</dbReference>
<dbReference type="InterPro" id="IPR003593">
    <property type="entry name" value="AAA+_ATPase"/>
</dbReference>
<evidence type="ECO:0000256" key="1">
    <source>
        <dbReference type="ARBA" id="ARBA00022448"/>
    </source>
</evidence>
<evidence type="ECO:0000256" key="5">
    <source>
        <dbReference type="ARBA" id="ARBA00022967"/>
    </source>
</evidence>
<dbReference type="InterPro" id="IPR017871">
    <property type="entry name" value="ABC_transporter-like_CS"/>
</dbReference>
<keyword evidence="2" id="KW-1003">Cell membrane</keyword>
<dbReference type="GO" id="GO:0016887">
    <property type="term" value="F:ATP hydrolysis activity"/>
    <property type="evidence" value="ECO:0007669"/>
    <property type="project" value="InterPro"/>
</dbReference>
<keyword evidence="3" id="KW-0547">Nucleotide-binding</keyword>
<dbReference type="CDD" id="cd03301">
    <property type="entry name" value="ABC_MalK_N"/>
    <property type="match status" value="1"/>
</dbReference>
<evidence type="ECO:0000259" key="7">
    <source>
        <dbReference type="PROSITE" id="PS50893"/>
    </source>
</evidence>
<dbReference type="EMBL" id="DSJT01000017">
    <property type="protein sequence ID" value="HEF87288.1"/>
    <property type="molecule type" value="Genomic_DNA"/>
</dbReference>
<feature type="domain" description="ABC transporter" evidence="7">
    <location>
        <begin position="4"/>
        <end position="240"/>
    </location>
</feature>
<gene>
    <name evidence="8" type="ORF">ENP55_03145</name>
</gene>
<dbReference type="Gene3D" id="2.40.50.100">
    <property type="match status" value="1"/>
</dbReference>
<keyword evidence="4 8" id="KW-0067">ATP-binding</keyword>
<comment type="caution">
    <text evidence="8">The sequence shown here is derived from an EMBL/GenBank/DDBJ whole genome shotgun (WGS) entry which is preliminary data.</text>
</comment>
<keyword evidence="1" id="KW-0813">Transport</keyword>
<dbReference type="InterPro" id="IPR047641">
    <property type="entry name" value="ABC_transpr_MalK/UgpC-like"/>
</dbReference>
<name>A0A7C2BL21_9CREN</name>
<dbReference type="Pfam" id="PF08402">
    <property type="entry name" value="TOBE_2"/>
    <property type="match status" value="1"/>
</dbReference>
<evidence type="ECO:0000256" key="2">
    <source>
        <dbReference type="ARBA" id="ARBA00022475"/>
    </source>
</evidence>
<reference evidence="8" key="1">
    <citation type="journal article" date="2020" name="mSystems">
        <title>Genome- and Community-Level Interaction Insights into Carbon Utilization and Element Cycling Functions of Hydrothermarchaeota in Hydrothermal Sediment.</title>
        <authorList>
            <person name="Zhou Z."/>
            <person name="Liu Y."/>
            <person name="Xu W."/>
            <person name="Pan J."/>
            <person name="Luo Z.H."/>
            <person name="Li M."/>
        </authorList>
    </citation>
    <scope>NUCLEOTIDE SEQUENCE [LARGE SCALE GENOMIC DNA]</scope>
    <source>
        <strain evidence="8">SpSt-23</strain>
    </source>
</reference>
<dbReference type="Pfam" id="PF00005">
    <property type="entry name" value="ABC_tran"/>
    <property type="match status" value="1"/>
</dbReference>
<evidence type="ECO:0000256" key="3">
    <source>
        <dbReference type="ARBA" id="ARBA00022741"/>
    </source>
</evidence>
<dbReference type="SUPFAM" id="SSF50331">
    <property type="entry name" value="MOP-like"/>
    <property type="match status" value="1"/>
</dbReference>
<dbReference type="PROSITE" id="PS50893">
    <property type="entry name" value="ABC_TRANSPORTER_2"/>
    <property type="match status" value="1"/>
</dbReference>